<dbReference type="Gene3D" id="3.90.1170.20">
    <property type="entry name" value="Quinolinate phosphoribosyl transferase, N-terminal domain"/>
    <property type="match status" value="1"/>
</dbReference>
<feature type="binding site" evidence="13">
    <location>
        <begin position="286"/>
        <end position="288"/>
    </location>
    <ligand>
        <name>substrate</name>
    </ligand>
</feature>
<evidence type="ECO:0000259" key="16">
    <source>
        <dbReference type="Pfam" id="PF02749"/>
    </source>
</evidence>
<comment type="catalytic activity">
    <reaction evidence="10">
        <text>nicotinate beta-D-ribonucleotide + CO2 + diphosphate = quinolinate + 5-phospho-alpha-D-ribose 1-diphosphate + 2 H(+)</text>
        <dbReference type="Rhea" id="RHEA:12733"/>
        <dbReference type="ChEBI" id="CHEBI:15378"/>
        <dbReference type="ChEBI" id="CHEBI:16526"/>
        <dbReference type="ChEBI" id="CHEBI:29959"/>
        <dbReference type="ChEBI" id="CHEBI:33019"/>
        <dbReference type="ChEBI" id="CHEBI:57502"/>
        <dbReference type="ChEBI" id="CHEBI:58017"/>
        <dbReference type="EC" id="2.4.2.19"/>
    </reaction>
</comment>
<dbReference type="OrthoDB" id="9782546at2"/>
<evidence type="ECO:0000259" key="15">
    <source>
        <dbReference type="Pfam" id="PF01729"/>
    </source>
</evidence>
<feature type="binding site" evidence="13">
    <location>
        <position position="260"/>
    </location>
    <ligand>
        <name>substrate</name>
    </ligand>
</feature>
<keyword evidence="18" id="KW-1185">Reference proteome</keyword>
<feature type="domain" description="Quinolinate phosphoribosyl transferase N-terminal" evidence="16">
    <location>
        <begin position="54"/>
        <end position="139"/>
    </location>
</feature>
<reference evidence="17 18" key="1">
    <citation type="submission" date="2019-02" db="EMBL/GenBank/DDBJ databases">
        <title>Deep-cultivation of Planctomycetes and their phenomic and genomic characterization uncovers novel biology.</title>
        <authorList>
            <person name="Wiegand S."/>
            <person name="Jogler M."/>
            <person name="Boedeker C."/>
            <person name="Pinto D."/>
            <person name="Vollmers J."/>
            <person name="Rivas-Marin E."/>
            <person name="Kohn T."/>
            <person name="Peeters S.H."/>
            <person name="Heuer A."/>
            <person name="Rast P."/>
            <person name="Oberbeckmann S."/>
            <person name="Bunk B."/>
            <person name="Jeske O."/>
            <person name="Meyerdierks A."/>
            <person name="Storesund J.E."/>
            <person name="Kallscheuer N."/>
            <person name="Luecker S."/>
            <person name="Lage O.M."/>
            <person name="Pohl T."/>
            <person name="Merkel B.J."/>
            <person name="Hornburger P."/>
            <person name="Mueller R.-W."/>
            <person name="Bruemmer F."/>
            <person name="Labrenz M."/>
            <person name="Spormann A.M."/>
            <person name="Op Den Camp H."/>
            <person name="Overmann J."/>
            <person name="Amann R."/>
            <person name="Jetten M.S.M."/>
            <person name="Mascher T."/>
            <person name="Medema M.H."/>
            <person name="Devos D.P."/>
            <person name="Kaster A.-K."/>
            <person name="Ovreas L."/>
            <person name="Rohde M."/>
            <person name="Galperin M.Y."/>
            <person name="Jogler C."/>
        </authorList>
    </citation>
    <scope>NUCLEOTIDE SEQUENCE [LARGE SCALE GENOMIC DNA]</scope>
    <source>
        <strain evidence="17 18">Pan14r</strain>
    </source>
</reference>
<dbReference type="InterPro" id="IPR004393">
    <property type="entry name" value="NadC"/>
</dbReference>
<feature type="binding site" evidence="13">
    <location>
        <begin position="307"/>
        <end position="309"/>
    </location>
    <ligand>
        <name>substrate</name>
    </ligand>
</feature>
<evidence type="ECO:0000256" key="12">
    <source>
        <dbReference type="PIRNR" id="PIRNR006250"/>
    </source>
</evidence>
<dbReference type="AlphaFoldDB" id="A0A5C5Y4Z5"/>
<dbReference type="InterPro" id="IPR022412">
    <property type="entry name" value="Quinolinate_PRibosylTrfase_N"/>
</dbReference>
<dbReference type="InterPro" id="IPR027277">
    <property type="entry name" value="NadC/ModD"/>
</dbReference>
<dbReference type="GO" id="GO:0004514">
    <property type="term" value="F:nicotinate-nucleotide diphosphorylase (carboxylating) activity"/>
    <property type="evidence" value="ECO:0007669"/>
    <property type="project" value="UniProtKB-EC"/>
</dbReference>
<evidence type="ECO:0000256" key="1">
    <source>
        <dbReference type="ARBA" id="ARBA00003237"/>
    </source>
</evidence>
<dbReference type="InterPro" id="IPR002638">
    <property type="entry name" value="Quinolinate_PRibosylTrfase_C"/>
</dbReference>
<feature type="binding site" evidence="13">
    <location>
        <position position="129"/>
    </location>
    <ligand>
        <name>substrate</name>
    </ligand>
</feature>
<evidence type="ECO:0000256" key="4">
    <source>
        <dbReference type="ARBA" id="ARBA00011218"/>
    </source>
</evidence>
<evidence type="ECO:0000256" key="6">
    <source>
        <dbReference type="ARBA" id="ARBA00022642"/>
    </source>
</evidence>
<evidence type="ECO:0000256" key="9">
    <source>
        <dbReference type="ARBA" id="ARBA00033102"/>
    </source>
</evidence>
<dbReference type="PIRSF" id="PIRSF006250">
    <property type="entry name" value="NadC_ModD"/>
    <property type="match status" value="1"/>
</dbReference>
<dbReference type="SUPFAM" id="SSF51690">
    <property type="entry name" value="Nicotinate/Quinolinate PRTase C-terminal domain-like"/>
    <property type="match status" value="1"/>
</dbReference>
<evidence type="ECO:0000256" key="2">
    <source>
        <dbReference type="ARBA" id="ARBA00004893"/>
    </source>
</evidence>
<dbReference type="GO" id="GO:0009435">
    <property type="term" value="P:NAD+ biosynthetic process"/>
    <property type="evidence" value="ECO:0007669"/>
    <property type="project" value="UniProtKB-UniPathway"/>
</dbReference>
<evidence type="ECO:0000256" key="8">
    <source>
        <dbReference type="ARBA" id="ARBA00022679"/>
    </source>
</evidence>
<comment type="similarity">
    <text evidence="3 12">Belongs to the NadC/ModD family.</text>
</comment>
<dbReference type="EMBL" id="SJPL01000001">
    <property type="protein sequence ID" value="TWT70360.1"/>
    <property type="molecule type" value="Genomic_DNA"/>
</dbReference>
<keyword evidence="7 12" id="KW-0328">Glycosyltransferase</keyword>
<evidence type="ECO:0000256" key="13">
    <source>
        <dbReference type="PIRSR" id="PIRSR006250-1"/>
    </source>
</evidence>
<comment type="subunit">
    <text evidence="4">Hexamer formed by 3 homodimers.</text>
</comment>
<comment type="function">
    <text evidence="1">Involved in the catabolism of quinolinic acid (QA).</text>
</comment>
<gene>
    <name evidence="17" type="primary">nadC</name>
    <name evidence="17" type="ORF">Pan14r_26650</name>
</gene>
<dbReference type="PANTHER" id="PTHR32179">
    <property type="entry name" value="NICOTINATE-NUCLEOTIDE PYROPHOSPHORYLASE [CARBOXYLATING]"/>
    <property type="match status" value="1"/>
</dbReference>
<accession>A0A5C5Y4Z5</accession>
<dbReference type="GO" id="GO:0034213">
    <property type="term" value="P:quinolinate catabolic process"/>
    <property type="evidence" value="ECO:0007669"/>
    <property type="project" value="TreeGrafter"/>
</dbReference>
<dbReference type="FunFam" id="3.20.20.70:FF:000030">
    <property type="entry name" value="Nicotinate-nucleotide pyrophosphorylase, carboxylating"/>
    <property type="match status" value="1"/>
</dbReference>
<dbReference type="NCBIfam" id="TIGR00078">
    <property type="entry name" value="nadC"/>
    <property type="match status" value="1"/>
</dbReference>
<dbReference type="InterPro" id="IPR037128">
    <property type="entry name" value="Quinolinate_PRibosylTase_N_sf"/>
</dbReference>
<proteinExistence type="inferred from homology"/>
<dbReference type="PANTHER" id="PTHR32179:SF3">
    <property type="entry name" value="NICOTINATE-NUCLEOTIDE PYROPHOSPHORYLASE [CARBOXYLATING]"/>
    <property type="match status" value="1"/>
</dbReference>
<evidence type="ECO:0000313" key="18">
    <source>
        <dbReference type="Proteomes" id="UP000317238"/>
    </source>
</evidence>
<comment type="caution">
    <text evidence="17">The sequence shown here is derived from an EMBL/GenBank/DDBJ whole genome shotgun (WGS) entry which is preliminary data.</text>
</comment>
<dbReference type="InterPro" id="IPR036068">
    <property type="entry name" value="Nicotinate_pribotase-like_C"/>
</dbReference>
<dbReference type="RefSeq" id="WP_146439292.1">
    <property type="nucleotide sequence ID" value="NZ_SJPL01000001.1"/>
</dbReference>
<evidence type="ECO:0000256" key="11">
    <source>
        <dbReference type="ARBA" id="ARBA00069173"/>
    </source>
</evidence>
<dbReference type="GO" id="GO:0005737">
    <property type="term" value="C:cytoplasm"/>
    <property type="evidence" value="ECO:0007669"/>
    <property type="project" value="TreeGrafter"/>
</dbReference>
<keyword evidence="6" id="KW-0662">Pyridine nucleotide biosynthesis</keyword>
<dbReference type="InterPro" id="IPR013785">
    <property type="entry name" value="Aldolase_TIM"/>
</dbReference>
<dbReference type="Gene3D" id="3.20.20.70">
    <property type="entry name" value="Aldolase class I"/>
    <property type="match status" value="1"/>
</dbReference>
<dbReference type="Pfam" id="PF02749">
    <property type="entry name" value="QRPTase_N"/>
    <property type="match status" value="1"/>
</dbReference>
<feature type="binding site" evidence="13">
    <location>
        <position position="196"/>
    </location>
    <ligand>
        <name>substrate</name>
    </ligand>
</feature>
<feature type="domain" description="Quinolinate phosphoribosyl transferase C-terminal" evidence="15">
    <location>
        <begin position="141"/>
        <end position="322"/>
    </location>
</feature>
<evidence type="ECO:0000256" key="7">
    <source>
        <dbReference type="ARBA" id="ARBA00022676"/>
    </source>
</evidence>
<keyword evidence="8 12" id="KW-0808">Transferase</keyword>
<feature type="binding site" evidence="13">
    <location>
        <position position="239"/>
    </location>
    <ligand>
        <name>substrate</name>
    </ligand>
</feature>
<dbReference type="EC" id="2.4.2.19" evidence="5"/>
<dbReference type="Pfam" id="PF01729">
    <property type="entry name" value="QRPTase_C"/>
    <property type="match status" value="1"/>
</dbReference>
<evidence type="ECO:0000256" key="5">
    <source>
        <dbReference type="ARBA" id="ARBA00011944"/>
    </source>
</evidence>
<feature type="region of interest" description="Disordered" evidence="14">
    <location>
        <begin position="1"/>
        <end position="21"/>
    </location>
</feature>
<name>A0A5C5Y4Z5_9PLAN</name>
<sequence>MSDDAPSNSTDADEGQNPPVAPEYAEVAADETMENDLRQLVRLAIAEDLGRSVDWTTVCLIGEETRGQCSIVPRAPGVAAGMVLVPWILDEFDADIDHKCHIEDGQPLVPGQEIVTLSGNARDLLTSERVVLNILCKLCGIATKTREFVQAIEGHHAKVYDTRKTTPGWRRLEKYAVRMGGGQNHRTGLFDGFLIKDNHLALGGGPGATLDPADAVRKALQWRSGRINQLPAPDIVEIEVDRLDELQSVLPAGPDIVLVDNFTLDQLRQAVAMRDQLNPSVQLEASGNVRIDTIGEIAATGVDRISSGALTHRAMWLDLGLDWLPPQAS</sequence>
<evidence type="ECO:0000256" key="14">
    <source>
        <dbReference type="SAM" id="MobiDB-lite"/>
    </source>
</evidence>
<dbReference type="CDD" id="cd01572">
    <property type="entry name" value="QPRTase"/>
    <property type="match status" value="1"/>
</dbReference>
<evidence type="ECO:0000256" key="3">
    <source>
        <dbReference type="ARBA" id="ARBA00009400"/>
    </source>
</evidence>
<organism evidence="17 18">
    <name type="scientific">Crateriforma conspicua</name>
    <dbReference type="NCBI Taxonomy" id="2527996"/>
    <lineage>
        <taxon>Bacteria</taxon>
        <taxon>Pseudomonadati</taxon>
        <taxon>Planctomycetota</taxon>
        <taxon>Planctomycetia</taxon>
        <taxon>Planctomycetales</taxon>
        <taxon>Planctomycetaceae</taxon>
        <taxon>Crateriforma</taxon>
    </lineage>
</organism>
<evidence type="ECO:0000313" key="17">
    <source>
        <dbReference type="EMBL" id="TWT70360.1"/>
    </source>
</evidence>
<protein>
    <recommendedName>
        <fullName evidence="11">Probable nicotinate-nucleotide pyrophosphorylase [carboxylating]</fullName>
        <ecNumber evidence="5">2.4.2.19</ecNumber>
    </recommendedName>
    <alternativeName>
        <fullName evidence="9">Quinolinate phosphoribosyltransferase [decarboxylating]</fullName>
    </alternativeName>
</protein>
<dbReference type="FunFam" id="3.90.1170.20:FF:000001">
    <property type="entry name" value="Nicotinate-nucleotide diphosphorylase (Carboxylating)"/>
    <property type="match status" value="1"/>
</dbReference>
<dbReference type="Proteomes" id="UP000317238">
    <property type="component" value="Unassembled WGS sequence"/>
</dbReference>
<feature type="binding site" evidence="13">
    <location>
        <position position="186"/>
    </location>
    <ligand>
        <name>substrate</name>
    </ligand>
</feature>
<feature type="compositionally biased region" description="Polar residues" evidence="14">
    <location>
        <begin position="1"/>
        <end position="10"/>
    </location>
</feature>
<dbReference type="UniPathway" id="UPA00253">
    <property type="reaction ID" value="UER00331"/>
</dbReference>
<evidence type="ECO:0000256" key="10">
    <source>
        <dbReference type="ARBA" id="ARBA00047445"/>
    </source>
</evidence>
<dbReference type="SUPFAM" id="SSF54675">
    <property type="entry name" value="Nicotinate/Quinolinate PRTase N-terminal domain-like"/>
    <property type="match status" value="1"/>
</dbReference>
<feature type="binding site" evidence="13">
    <location>
        <begin position="162"/>
        <end position="164"/>
    </location>
    <ligand>
        <name>substrate</name>
    </ligand>
</feature>
<comment type="pathway">
    <text evidence="2">Cofactor biosynthesis; NAD(+) biosynthesis; nicotinate D-ribonucleotide from quinolinate: step 1/1.</text>
</comment>